<protein>
    <submittedName>
        <fullName evidence="1">Uncharacterized protein</fullName>
    </submittedName>
</protein>
<sequence length="74" mass="8328">MKLTIEPTKQLTMIEGAPCRIWEGVDENGTPVKVWVRTLSPQTHDEDRLRAFEAELKALTSLGPGAIDYRFLAD</sequence>
<proteinExistence type="predicted"/>
<dbReference type="AlphaFoldDB" id="A0A2S8RWD8"/>
<organism evidence="1 2">
    <name type="scientific">Albidovulum denitrificans</name>
    <dbReference type="NCBI Taxonomy" id="404881"/>
    <lineage>
        <taxon>Bacteria</taxon>
        <taxon>Pseudomonadati</taxon>
        <taxon>Pseudomonadota</taxon>
        <taxon>Alphaproteobacteria</taxon>
        <taxon>Rhodobacterales</taxon>
        <taxon>Paracoccaceae</taxon>
        <taxon>Albidovulum</taxon>
    </lineage>
</organism>
<reference evidence="1 2" key="1">
    <citation type="submission" date="2018-02" db="EMBL/GenBank/DDBJ databases">
        <title>Genomic Encyclopedia of Archaeal and Bacterial Type Strains, Phase II (KMG-II): from individual species to whole genera.</title>
        <authorList>
            <person name="Goeker M."/>
        </authorList>
    </citation>
    <scope>NUCLEOTIDE SEQUENCE [LARGE SCALE GENOMIC DNA]</scope>
    <source>
        <strain evidence="1 2">DSM 18921</strain>
    </source>
</reference>
<keyword evidence="2" id="KW-1185">Reference proteome</keyword>
<accession>A0A2S8RWD8</accession>
<name>A0A2S8RWD8_9RHOB</name>
<dbReference type="EMBL" id="PVEP01000015">
    <property type="protein sequence ID" value="PQV52866.1"/>
    <property type="molecule type" value="Genomic_DNA"/>
</dbReference>
<dbReference type="Proteomes" id="UP000238338">
    <property type="component" value="Unassembled WGS sequence"/>
</dbReference>
<evidence type="ECO:0000313" key="2">
    <source>
        <dbReference type="Proteomes" id="UP000238338"/>
    </source>
</evidence>
<evidence type="ECO:0000313" key="1">
    <source>
        <dbReference type="EMBL" id="PQV52866.1"/>
    </source>
</evidence>
<dbReference type="OrthoDB" id="8453301at2"/>
<gene>
    <name evidence="1" type="ORF">LX70_03972</name>
</gene>
<comment type="caution">
    <text evidence="1">The sequence shown here is derived from an EMBL/GenBank/DDBJ whole genome shotgun (WGS) entry which is preliminary data.</text>
</comment>
<dbReference type="RefSeq" id="WP_105516514.1">
    <property type="nucleotide sequence ID" value="NZ_PVEP01000015.1"/>
</dbReference>